<dbReference type="EMBL" id="JANFYS010000029">
    <property type="protein sequence ID" value="MCQ4771355.1"/>
    <property type="molecule type" value="Genomic_DNA"/>
</dbReference>
<evidence type="ECO:0000259" key="2">
    <source>
        <dbReference type="Pfam" id="PF14317"/>
    </source>
</evidence>
<feature type="transmembrane region" description="Helical" evidence="1">
    <location>
        <begin position="27"/>
        <end position="47"/>
    </location>
</feature>
<keyword evidence="1" id="KW-0812">Transmembrane</keyword>
<evidence type="ECO:0000313" key="3">
    <source>
        <dbReference type="EMBL" id="MCQ4771355.1"/>
    </source>
</evidence>
<dbReference type="Proteomes" id="UP001204562">
    <property type="component" value="Unassembled WGS sequence"/>
</dbReference>
<accession>A0AAW5JSJ1</accession>
<organism evidence="3 4">
    <name type="scientific">Intestinimonas massiliensis</name>
    <name type="common">ex Afouda et al. 2020</name>
    <dbReference type="NCBI Taxonomy" id="1673721"/>
    <lineage>
        <taxon>Bacteria</taxon>
        <taxon>Bacillati</taxon>
        <taxon>Bacillota</taxon>
        <taxon>Clostridia</taxon>
        <taxon>Eubacteriales</taxon>
        <taxon>Intestinimonas</taxon>
    </lineage>
</organism>
<reference evidence="3" key="1">
    <citation type="submission" date="2022-06" db="EMBL/GenBank/DDBJ databases">
        <title>Isolation of gut microbiota from human fecal samples.</title>
        <authorList>
            <person name="Pamer E.G."/>
            <person name="Barat B."/>
            <person name="Waligurski E."/>
            <person name="Medina S."/>
            <person name="Paddock L."/>
            <person name="Mostad J."/>
        </authorList>
    </citation>
    <scope>NUCLEOTIDE SEQUENCE</scope>
    <source>
        <strain evidence="3">DFI.9.91</strain>
    </source>
</reference>
<dbReference type="RefSeq" id="WP_256304550.1">
    <property type="nucleotide sequence ID" value="NZ_JANFYS010000029.1"/>
</dbReference>
<protein>
    <submittedName>
        <fullName evidence="3">YcxB family protein</fullName>
    </submittedName>
</protein>
<feature type="domain" description="YcxB-like C-terminal" evidence="2">
    <location>
        <begin position="117"/>
        <end position="156"/>
    </location>
</feature>
<evidence type="ECO:0000313" key="4">
    <source>
        <dbReference type="Proteomes" id="UP001204562"/>
    </source>
</evidence>
<dbReference type="Pfam" id="PF14317">
    <property type="entry name" value="YcxB"/>
    <property type="match status" value="1"/>
</dbReference>
<sequence length="170" mass="20084">MEIEVAFRLSRSEYVRALRFCLRKRHLVSWIQLLTIAVALALAVVMARVMERVSVLCTMLFVLAVMLAVYSLYQYLLKPGRIFDRDPMLHREVRFRFNGEDIARQDSEVAVLLDWRVSKVWRNRDFYFLFEGKESYILLPRWAFGSAEEEKQFERLVLVANPGAAWRNFG</sequence>
<keyword evidence="1" id="KW-0472">Membrane</keyword>
<proteinExistence type="predicted"/>
<keyword evidence="1" id="KW-1133">Transmembrane helix</keyword>
<dbReference type="InterPro" id="IPR025588">
    <property type="entry name" value="YcxB-like_C"/>
</dbReference>
<evidence type="ECO:0000256" key="1">
    <source>
        <dbReference type="SAM" id="Phobius"/>
    </source>
</evidence>
<gene>
    <name evidence="3" type="ORF">NE579_12975</name>
</gene>
<comment type="caution">
    <text evidence="3">The sequence shown here is derived from an EMBL/GenBank/DDBJ whole genome shotgun (WGS) entry which is preliminary data.</text>
</comment>
<dbReference type="AlphaFoldDB" id="A0AAW5JSJ1"/>
<feature type="transmembrane region" description="Helical" evidence="1">
    <location>
        <begin position="53"/>
        <end position="73"/>
    </location>
</feature>
<name>A0AAW5JSJ1_9FIRM</name>